<name>M5FXZ3_DACPD</name>
<evidence type="ECO:0000256" key="6">
    <source>
        <dbReference type="ARBA" id="ARBA00023242"/>
    </source>
</evidence>
<dbReference type="FunFam" id="3.30.40.10:FF:000037">
    <property type="entry name" value="Cdk-activating kinase assembly factor MAT1, centre"/>
    <property type="match status" value="1"/>
</dbReference>
<dbReference type="GO" id="GO:0070985">
    <property type="term" value="C:transcription factor TFIIK complex"/>
    <property type="evidence" value="ECO:0007669"/>
    <property type="project" value="UniProtKB-ARBA"/>
</dbReference>
<dbReference type="RefSeq" id="XP_040625319.1">
    <property type="nucleotide sequence ID" value="XM_040775433.1"/>
</dbReference>
<dbReference type="GO" id="GO:0006357">
    <property type="term" value="P:regulation of transcription by RNA polymerase II"/>
    <property type="evidence" value="ECO:0007669"/>
    <property type="project" value="TreeGrafter"/>
</dbReference>
<dbReference type="GO" id="GO:0008270">
    <property type="term" value="F:zinc ion binding"/>
    <property type="evidence" value="ECO:0007669"/>
    <property type="project" value="UniProtKB-KW"/>
</dbReference>
<feature type="domain" description="RING-type" evidence="11">
    <location>
        <begin position="74"/>
        <end position="117"/>
    </location>
</feature>
<evidence type="ECO:0000259" key="11">
    <source>
        <dbReference type="PROSITE" id="PS50089"/>
    </source>
</evidence>
<keyword evidence="5" id="KW-0862">Zinc</keyword>
<evidence type="ECO:0000256" key="7">
    <source>
        <dbReference type="ARBA" id="ARBA00029873"/>
    </source>
</evidence>
<dbReference type="SUPFAM" id="SSF57850">
    <property type="entry name" value="RING/U-box"/>
    <property type="match status" value="1"/>
</dbReference>
<dbReference type="PANTHER" id="PTHR12683:SF13">
    <property type="entry name" value="CDK-ACTIVATING KINASE ASSEMBLY FACTOR MAT1"/>
    <property type="match status" value="1"/>
</dbReference>
<dbReference type="Pfam" id="PF06391">
    <property type="entry name" value="MAT1"/>
    <property type="match status" value="1"/>
</dbReference>
<dbReference type="OrthoDB" id="5963at2759"/>
<keyword evidence="3" id="KW-0479">Metal-binding</keyword>
<comment type="subcellular location">
    <subcellularLocation>
        <location evidence="1">Nucleus</location>
    </subcellularLocation>
</comment>
<dbReference type="InterPro" id="IPR017907">
    <property type="entry name" value="Znf_RING_CS"/>
</dbReference>
<evidence type="ECO:0000256" key="1">
    <source>
        <dbReference type="ARBA" id="ARBA00004123"/>
    </source>
</evidence>
<dbReference type="PROSITE" id="PS50089">
    <property type="entry name" value="ZF_RING_2"/>
    <property type="match status" value="1"/>
</dbReference>
<feature type="non-terminal residue" evidence="12">
    <location>
        <position position="173"/>
    </location>
</feature>
<dbReference type="InterPro" id="IPR001841">
    <property type="entry name" value="Znf_RING"/>
</dbReference>
<evidence type="ECO:0000313" key="12">
    <source>
        <dbReference type="EMBL" id="EJT98421.1"/>
    </source>
</evidence>
<evidence type="ECO:0000256" key="10">
    <source>
        <dbReference type="SAM" id="MobiDB-lite"/>
    </source>
</evidence>
<dbReference type="PANTHER" id="PTHR12683">
    <property type="entry name" value="CDK-ACTIVATING KINASE ASSEMBLY FACTOR MAT1"/>
    <property type="match status" value="1"/>
</dbReference>
<feature type="region of interest" description="Disordered" evidence="10">
    <location>
        <begin position="1"/>
        <end position="55"/>
    </location>
</feature>
<evidence type="ECO:0000256" key="3">
    <source>
        <dbReference type="ARBA" id="ARBA00022723"/>
    </source>
</evidence>
<dbReference type="EMBL" id="JH795873">
    <property type="protein sequence ID" value="EJT98421.1"/>
    <property type="molecule type" value="Genomic_DNA"/>
</dbReference>
<protein>
    <recommendedName>
        <fullName evidence="2">RNA polymerase II transcription factor B subunit 3</fullName>
    </recommendedName>
    <alternativeName>
        <fullName evidence="8">RNA polymerase II transcription factor B 38 kDa subunit</fullName>
    </alternativeName>
    <alternativeName>
        <fullName evidence="7">RNA polymerase II transcription factor B p38 subunit</fullName>
    </alternativeName>
</protein>
<dbReference type="AlphaFoldDB" id="M5FXZ3"/>
<dbReference type="GeneID" id="63690495"/>
<proteinExistence type="predicted"/>
<dbReference type="Pfam" id="PF17121">
    <property type="entry name" value="zf-C3HC4_5"/>
    <property type="match status" value="1"/>
</dbReference>
<keyword evidence="4 9" id="KW-0863">Zinc-finger</keyword>
<keyword evidence="6" id="KW-0539">Nucleus</keyword>
<dbReference type="Proteomes" id="UP000030653">
    <property type="component" value="Unassembled WGS sequence"/>
</dbReference>
<dbReference type="PROSITE" id="PS00518">
    <property type="entry name" value="ZF_RING_1"/>
    <property type="match status" value="1"/>
</dbReference>
<evidence type="ECO:0000313" key="13">
    <source>
        <dbReference type="Proteomes" id="UP000030653"/>
    </source>
</evidence>
<evidence type="ECO:0000256" key="2">
    <source>
        <dbReference type="ARBA" id="ARBA00022257"/>
    </source>
</evidence>
<dbReference type="STRING" id="1858805.M5FXZ3"/>
<evidence type="ECO:0000256" key="9">
    <source>
        <dbReference type="PROSITE-ProRule" id="PRU00175"/>
    </source>
</evidence>
<accession>M5FXZ3</accession>
<evidence type="ECO:0000256" key="4">
    <source>
        <dbReference type="ARBA" id="ARBA00022771"/>
    </source>
</evidence>
<gene>
    <name evidence="12" type="ORF">DACRYDRAFT_57351</name>
</gene>
<dbReference type="HOGENOM" id="CLU_1551274_0_0_1"/>
<evidence type="ECO:0000256" key="5">
    <source>
        <dbReference type="ARBA" id="ARBA00022833"/>
    </source>
</evidence>
<sequence length="173" mass="19261">MAATNPKLSWLRGPARTSSSATRTSTSSRPASKPGTPGPSRAPNGKPGTPSAYHSAIKDASGRTTEYSNKDDKCPVCTTDRYLNPKLRLLVSPCYHKMCESCIDRLFTLGPAPCPICGKILRKTGFVSQTFEDLEVEKEVAVRRRIAREFNKKVEDFPDRRSYDDYLEEVEDI</sequence>
<dbReference type="GO" id="GO:0006281">
    <property type="term" value="P:DNA repair"/>
    <property type="evidence" value="ECO:0007669"/>
    <property type="project" value="TreeGrafter"/>
</dbReference>
<feature type="compositionally biased region" description="Low complexity" evidence="10">
    <location>
        <begin position="14"/>
        <end position="32"/>
    </location>
</feature>
<dbReference type="Gene3D" id="3.30.40.10">
    <property type="entry name" value="Zinc/RING finger domain, C3HC4 (zinc finger)"/>
    <property type="match status" value="1"/>
</dbReference>
<dbReference type="InterPro" id="IPR015877">
    <property type="entry name" value="MAT1_centre"/>
</dbReference>
<keyword evidence="13" id="KW-1185">Reference proteome</keyword>
<dbReference type="SMART" id="SM00184">
    <property type="entry name" value="RING"/>
    <property type="match status" value="1"/>
</dbReference>
<organism evidence="12 13">
    <name type="scientific">Dacryopinax primogenitus (strain DJM 731)</name>
    <name type="common">Brown rot fungus</name>
    <dbReference type="NCBI Taxonomy" id="1858805"/>
    <lineage>
        <taxon>Eukaryota</taxon>
        <taxon>Fungi</taxon>
        <taxon>Dikarya</taxon>
        <taxon>Basidiomycota</taxon>
        <taxon>Agaricomycotina</taxon>
        <taxon>Dacrymycetes</taxon>
        <taxon>Dacrymycetales</taxon>
        <taxon>Dacrymycetaceae</taxon>
        <taxon>Dacryopinax</taxon>
    </lineage>
</organism>
<evidence type="ECO:0000256" key="8">
    <source>
        <dbReference type="ARBA" id="ARBA00033277"/>
    </source>
</evidence>
<reference evidence="12 13" key="1">
    <citation type="journal article" date="2012" name="Science">
        <title>The Paleozoic origin of enzymatic lignin decomposition reconstructed from 31 fungal genomes.</title>
        <authorList>
            <person name="Floudas D."/>
            <person name="Binder M."/>
            <person name="Riley R."/>
            <person name="Barry K."/>
            <person name="Blanchette R.A."/>
            <person name="Henrissat B."/>
            <person name="Martinez A.T."/>
            <person name="Otillar R."/>
            <person name="Spatafora J.W."/>
            <person name="Yadav J.S."/>
            <person name="Aerts A."/>
            <person name="Benoit I."/>
            <person name="Boyd A."/>
            <person name="Carlson A."/>
            <person name="Copeland A."/>
            <person name="Coutinho P.M."/>
            <person name="de Vries R.P."/>
            <person name="Ferreira P."/>
            <person name="Findley K."/>
            <person name="Foster B."/>
            <person name="Gaskell J."/>
            <person name="Glotzer D."/>
            <person name="Gorecki P."/>
            <person name="Heitman J."/>
            <person name="Hesse C."/>
            <person name="Hori C."/>
            <person name="Igarashi K."/>
            <person name="Jurgens J.A."/>
            <person name="Kallen N."/>
            <person name="Kersten P."/>
            <person name="Kohler A."/>
            <person name="Kuees U."/>
            <person name="Kumar T.K.A."/>
            <person name="Kuo A."/>
            <person name="LaButti K."/>
            <person name="Larrondo L.F."/>
            <person name="Lindquist E."/>
            <person name="Ling A."/>
            <person name="Lombard V."/>
            <person name="Lucas S."/>
            <person name="Lundell T."/>
            <person name="Martin R."/>
            <person name="McLaughlin D.J."/>
            <person name="Morgenstern I."/>
            <person name="Morin E."/>
            <person name="Murat C."/>
            <person name="Nagy L.G."/>
            <person name="Nolan M."/>
            <person name="Ohm R.A."/>
            <person name="Patyshakuliyeva A."/>
            <person name="Rokas A."/>
            <person name="Ruiz-Duenas F.J."/>
            <person name="Sabat G."/>
            <person name="Salamov A."/>
            <person name="Samejima M."/>
            <person name="Schmutz J."/>
            <person name="Slot J.C."/>
            <person name="St John F."/>
            <person name="Stenlid J."/>
            <person name="Sun H."/>
            <person name="Sun S."/>
            <person name="Syed K."/>
            <person name="Tsang A."/>
            <person name="Wiebenga A."/>
            <person name="Young D."/>
            <person name="Pisabarro A."/>
            <person name="Eastwood D.C."/>
            <person name="Martin F."/>
            <person name="Cullen D."/>
            <person name="Grigoriev I.V."/>
            <person name="Hibbett D.S."/>
        </authorList>
    </citation>
    <scope>NUCLEOTIDE SEQUENCE [LARGE SCALE GENOMIC DNA]</scope>
    <source>
        <strain evidence="12 13">DJM-731 SS1</strain>
    </source>
</reference>
<dbReference type="InterPro" id="IPR013083">
    <property type="entry name" value="Znf_RING/FYVE/PHD"/>
</dbReference>